<name>A0AAV1TH13_9STRA</name>
<sequence length="51" mass="5906">MKHDASASIRQTLGERGSKSNSTQLKSRIAYMKPKYGAMRERRGKQLHMQR</sequence>
<proteinExistence type="predicted"/>
<comment type="caution">
    <text evidence="2">The sequence shown here is derived from an EMBL/GenBank/DDBJ whole genome shotgun (WGS) entry which is preliminary data.</text>
</comment>
<evidence type="ECO:0000256" key="1">
    <source>
        <dbReference type="SAM" id="MobiDB-lite"/>
    </source>
</evidence>
<accession>A0AAV1TH13</accession>
<evidence type="ECO:0008006" key="4">
    <source>
        <dbReference type="Google" id="ProtNLM"/>
    </source>
</evidence>
<reference evidence="2" key="1">
    <citation type="submission" date="2024-01" db="EMBL/GenBank/DDBJ databases">
        <authorList>
            <person name="Webb A."/>
        </authorList>
    </citation>
    <scope>NUCLEOTIDE SEQUENCE</scope>
    <source>
        <strain evidence="2">Pm1</strain>
    </source>
</reference>
<feature type="region of interest" description="Disordered" evidence="1">
    <location>
        <begin position="1"/>
        <end position="27"/>
    </location>
</feature>
<evidence type="ECO:0000313" key="3">
    <source>
        <dbReference type="Proteomes" id="UP001162060"/>
    </source>
</evidence>
<evidence type="ECO:0000313" key="2">
    <source>
        <dbReference type="EMBL" id="CAK7920624.1"/>
    </source>
</evidence>
<protein>
    <recommendedName>
        <fullName evidence="4">Mating type protein</fullName>
    </recommendedName>
</protein>
<dbReference type="EMBL" id="CAKLBY020000052">
    <property type="protein sequence ID" value="CAK7920624.1"/>
    <property type="molecule type" value="Genomic_DNA"/>
</dbReference>
<organism evidence="2 3">
    <name type="scientific">Peronospora matthiolae</name>
    <dbReference type="NCBI Taxonomy" id="2874970"/>
    <lineage>
        <taxon>Eukaryota</taxon>
        <taxon>Sar</taxon>
        <taxon>Stramenopiles</taxon>
        <taxon>Oomycota</taxon>
        <taxon>Peronosporomycetes</taxon>
        <taxon>Peronosporales</taxon>
        <taxon>Peronosporaceae</taxon>
        <taxon>Peronospora</taxon>
    </lineage>
</organism>
<dbReference type="Proteomes" id="UP001162060">
    <property type="component" value="Unassembled WGS sequence"/>
</dbReference>
<dbReference type="AlphaFoldDB" id="A0AAV1TH13"/>
<gene>
    <name evidence="2" type="ORF">PM001_LOCUS6760</name>
</gene>